<organism evidence="2 3">
    <name type="scientific">Sphingomonas liriopis</name>
    <dbReference type="NCBI Taxonomy" id="2949094"/>
    <lineage>
        <taxon>Bacteria</taxon>
        <taxon>Pseudomonadati</taxon>
        <taxon>Pseudomonadota</taxon>
        <taxon>Alphaproteobacteria</taxon>
        <taxon>Sphingomonadales</taxon>
        <taxon>Sphingomonadaceae</taxon>
        <taxon>Sphingomonas</taxon>
    </lineage>
</organism>
<evidence type="ECO:0000313" key="3">
    <source>
        <dbReference type="Proteomes" id="UP001139486"/>
    </source>
</evidence>
<keyword evidence="3" id="KW-1185">Reference proteome</keyword>
<name>A0A9X2KRW4_9SPHN</name>
<evidence type="ECO:0000313" key="2">
    <source>
        <dbReference type="EMBL" id="MCP3736420.1"/>
    </source>
</evidence>
<comment type="caution">
    <text evidence="2">The sequence shown here is derived from an EMBL/GenBank/DDBJ whole genome shotgun (WGS) entry which is preliminary data.</text>
</comment>
<protein>
    <submittedName>
        <fullName evidence="2">Uncharacterized protein</fullName>
    </submittedName>
</protein>
<dbReference type="AlphaFoldDB" id="A0A9X2KRW4"/>
<sequence>MTLLRTTLALGGVATGLMAAAPASAQFFLRSHDFRGEAVKGHEDGLGQSLPGATPAELRAAMAWNMRAALNVAALQCQFEPTLLTVANYNAVLKDHEAELKGSFDTLTKYFLRVNKAPKAGQAALDQFGTRTYSGFATVAAQFGFCQTASVIGRDATFVPRGQFGDLAMARIRELRNSLTPYGEQHFQRYLGRDYASQPRVDPVCYDKKGEWQVKKCGAFVWPPVNTAVAAGAPQIATTETALR</sequence>
<reference evidence="2" key="1">
    <citation type="submission" date="2022-05" db="EMBL/GenBank/DDBJ databases">
        <title>Sphingomonas sp. strain RP10 Genome sequencing and assembly.</title>
        <authorList>
            <person name="Kim I."/>
        </authorList>
    </citation>
    <scope>NUCLEOTIDE SEQUENCE</scope>
    <source>
        <strain evidence="2">RP10</strain>
    </source>
</reference>
<feature type="signal peptide" evidence="1">
    <location>
        <begin position="1"/>
        <end position="25"/>
    </location>
</feature>
<dbReference type="Proteomes" id="UP001139486">
    <property type="component" value="Unassembled WGS sequence"/>
</dbReference>
<feature type="chain" id="PRO_5040938570" evidence="1">
    <location>
        <begin position="26"/>
        <end position="244"/>
    </location>
</feature>
<dbReference type="EMBL" id="JAMLDY010000026">
    <property type="protein sequence ID" value="MCP3736420.1"/>
    <property type="molecule type" value="Genomic_DNA"/>
</dbReference>
<proteinExistence type="predicted"/>
<accession>A0A9X2KRW4</accession>
<gene>
    <name evidence="2" type="ORF">M9979_16255</name>
</gene>
<evidence type="ECO:0000256" key="1">
    <source>
        <dbReference type="SAM" id="SignalP"/>
    </source>
</evidence>
<dbReference type="RefSeq" id="WP_254290410.1">
    <property type="nucleotide sequence ID" value="NZ_JAMLDY010000026.1"/>
</dbReference>
<keyword evidence="1" id="KW-0732">Signal</keyword>